<proteinExistence type="predicted"/>
<protein>
    <recommendedName>
        <fullName evidence="3">C-factor</fullName>
    </recommendedName>
</protein>
<evidence type="ECO:0008006" key="3">
    <source>
        <dbReference type="Google" id="ProtNLM"/>
    </source>
</evidence>
<gene>
    <name evidence="1" type="ORF">IC627_16475</name>
</gene>
<evidence type="ECO:0000313" key="2">
    <source>
        <dbReference type="Proteomes" id="UP000516656"/>
    </source>
</evidence>
<dbReference type="AlphaFoldDB" id="A0A7L8A8V9"/>
<dbReference type="Gene3D" id="3.40.50.720">
    <property type="entry name" value="NAD(P)-binding Rossmann-like Domain"/>
    <property type="match status" value="1"/>
</dbReference>
<dbReference type="InterPro" id="IPR036291">
    <property type="entry name" value="NAD(P)-bd_dom_sf"/>
</dbReference>
<sequence>MGSLPIFAVHPGTTNTSLSEPFQANIPPSQLRTSTETAAAAIITQLQRITLKQSGTFIDYNGEVLPW</sequence>
<reference evidence="1 2" key="1">
    <citation type="submission" date="2020-09" db="EMBL/GenBank/DDBJ databases">
        <title>Complete, closed and curated genome sequences of Photobacterium damselae subsp. piscicida isolates from Australia indicate localised evolution and additional plasmid-borne pathogenicity mechanisms.</title>
        <authorList>
            <person name="Baseggio L."/>
            <person name="Silayeva O."/>
            <person name="Buller N."/>
            <person name="Landos M."/>
            <person name="Engelstaedter J."/>
            <person name="Barnes A.C."/>
        </authorList>
    </citation>
    <scope>NUCLEOTIDE SEQUENCE [LARGE SCALE GENOMIC DNA]</scope>
    <source>
        <strain evidence="1 2">AS-16-0540-1</strain>
    </source>
</reference>
<name>A0A7L8A8V9_PHODP</name>
<dbReference type="SUPFAM" id="SSF51735">
    <property type="entry name" value="NAD(P)-binding Rossmann-fold domains"/>
    <property type="match status" value="1"/>
</dbReference>
<evidence type="ECO:0000313" key="1">
    <source>
        <dbReference type="EMBL" id="QOD58465.1"/>
    </source>
</evidence>
<dbReference type="Proteomes" id="UP000516656">
    <property type="component" value="Chromosome 2"/>
</dbReference>
<accession>A0A7L8A8V9</accession>
<organism evidence="1 2">
    <name type="scientific">Photobacterium damsela subsp. piscicida</name>
    <name type="common">Pasteurella piscicida</name>
    <dbReference type="NCBI Taxonomy" id="38294"/>
    <lineage>
        <taxon>Bacteria</taxon>
        <taxon>Pseudomonadati</taxon>
        <taxon>Pseudomonadota</taxon>
        <taxon>Gammaproteobacteria</taxon>
        <taxon>Vibrionales</taxon>
        <taxon>Vibrionaceae</taxon>
        <taxon>Photobacterium</taxon>
    </lineage>
</organism>
<dbReference type="EMBL" id="CP061855">
    <property type="protein sequence ID" value="QOD58465.1"/>
    <property type="molecule type" value="Genomic_DNA"/>
</dbReference>